<name>A0ABY8CNQ8_9HYPH</name>
<evidence type="ECO:0000313" key="3">
    <source>
        <dbReference type="Proteomes" id="UP001235547"/>
    </source>
</evidence>
<accession>A0ABY8CNQ8</accession>
<organism evidence="2 3">
    <name type="scientific">Sinorhizobium numidicum</name>
    <dbReference type="NCBI Taxonomy" id="680248"/>
    <lineage>
        <taxon>Bacteria</taxon>
        <taxon>Pseudomonadati</taxon>
        <taxon>Pseudomonadota</taxon>
        <taxon>Alphaproteobacteria</taxon>
        <taxon>Hyphomicrobiales</taxon>
        <taxon>Rhizobiaceae</taxon>
        <taxon>Sinorhizobium/Ensifer group</taxon>
        <taxon>Sinorhizobium</taxon>
    </lineage>
</organism>
<protein>
    <submittedName>
        <fullName evidence="2">Uncharacterized protein</fullName>
    </submittedName>
</protein>
<gene>
    <name evidence="2" type="ORF">PYH38_001697</name>
</gene>
<feature type="region of interest" description="Disordered" evidence="1">
    <location>
        <begin position="33"/>
        <end position="55"/>
    </location>
</feature>
<sequence>MKRRNLSRANIDLWELNEAFAAVRRPADLLPARKAEGASPRKRHSARPISTSGRRATQFNAWQRQIVSHCGRS</sequence>
<reference evidence="2 3" key="1">
    <citation type="submission" date="2023-03" db="EMBL/GenBank/DDBJ databases">
        <authorList>
            <person name="Kaur S."/>
            <person name="Espinosa-Saiz D."/>
            <person name="Velazquez E."/>
            <person name="Menendez E."/>
            <person name="diCenzo G.C."/>
        </authorList>
    </citation>
    <scope>NUCLEOTIDE SEQUENCE [LARGE SCALE GENOMIC DNA]</scope>
    <source>
        <strain evidence="2 3">LMG 27395</strain>
    </source>
</reference>
<keyword evidence="3" id="KW-1185">Reference proteome</keyword>
<evidence type="ECO:0000256" key="1">
    <source>
        <dbReference type="SAM" id="MobiDB-lite"/>
    </source>
</evidence>
<dbReference type="EMBL" id="CP120370">
    <property type="protein sequence ID" value="WEX80280.1"/>
    <property type="molecule type" value="Genomic_DNA"/>
</dbReference>
<proteinExistence type="predicted"/>
<evidence type="ECO:0000313" key="2">
    <source>
        <dbReference type="EMBL" id="WEX80280.1"/>
    </source>
</evidence>
<dbReference type="Proteomes" id="UP001235547">
    <property type="component" value="Chromosome 2"/>
</dbReference>